<feature type="compositionally biased region" description="Polar residues" evidence="1">
    <location>
        <begin position="1"/>
        <end position="13"/>
    </location>
</feature>
<dbReference type="Gene3D" id="6.10.250.1900">
    <property type="match status" value="1"/>
</dbReference>
<feature type="region of interest" description="Disordered" evidence="1">
    <location>
        <begin position="1"/>
        <end position="39"/>
    </location>
</feature>
<protein>
    <recommendedName>
        <fullName evidence="2">Borealin N-terminal domain-containing protein</fullName>
    </recommendedName>
</protein>
<feature type="region of interest" description="Disordered" evidence="1">
    <location>
        <begin position="130"/>
        <end position="150"/>
    </location>
</feature>
<gene>
    <name evidence="3" type="ORF">AKO1_000626</name>
</gene>
<keyword evidence="4" id="KW-1185">Reference proteome</keyword>
<dbReference type="EMBL" id="JAOPGA020001853">
    <property type="protein sequence ID" value="KAL0491728.1"/>
    <property type="molecule type" value="Genomic_DNA"/>
</dbReference>
<sequence>MPSSTLSEQSNGNARKRARDEVEEFKERASKHRKHDPERLNDLLKEFDVEVQSRAQKIKSKARLLSENLRRDLEIQLASMNSSVRKMTVREFRDRYHEDIDRVMQAESNEILHTKNQLLTRISSIHTSTNTISTPRKLMTPAPTPFKTPSQTPKKIIYSTATPNTSTKQSLAPPSTIIRKRKINAAVVAEKENNIPAVPLVNKLLSVSLNGDKFNINSPSAKKKLEDNPTFIHELKAMQEQISNLLSAKTGTV</sequence>
<dbReference type="Pfam" id="PF10444">
    <property type="entry name" value="Nbl1_Borealin_N"/>
    <property type="match status" value="1"/>
</dbReference>
<evidence type="ECO:0000259" key="2">
    <source>
        <dbReference type="Pfam" id="PF10444"/>
    </source>
</evidence>
<name>A0AAW2ZQL2_9EUKA</name>
<evidence type="ECO:0000313" key="3">
    <source>
        <dbReference type="EMBL" id="KAL0491728.1"/>
    </source>
</evidence>
<dbReference type="Proteomes" id="UP001431209">
    <property type="component" value="Unassembled WGS sequence"/>
</dbReference>
<accession>A0AAW2ZQL2</accession>
<proteinExistence type="predicted"/>
<dbReference type="AlphaFoldDB" id="A0AAW2ZQL2"/>
<comment type="caution">
    <text evidence="3">The sequence shown here is derived from an EMBL/GenBank/DDBJ whole genome shotgun (WGS) entry which is preliminary data.</text>
</comment>
<evidence type="ECO:0000256" key="1">
    <source>
        <dbReference type="SAM" id="MobiDB-lite"/>
    </source>
</evidence>
<reference evidence="3 4" key="1">
    <citation type="submission" date="2024-03" db="EMBL/GenBank/DDBJ databases">
        <title>The Acrasis kona genome and developmental transcriptomes reveal deep origins of eukaryotic multicellular pathways.</title>
        <authorList>
            <person name="Sheikh S."/>
            <person name="Fu C.-J."/>
            <person name="Brown M.W."/>
            <person name="Baldauf S.L."/>
        </authorList>
    </citation>
    <scope>NUCLEOTIDE SEQUENCE [LARGE SCALE GENOMIC DNA]</scope>
    <source>
        <strain evidence="3 4">ATCC MYA-3509</strain>
    </source>
</reference>
<organism evidence="3 4">
    <name type="scientific">Acrasis kona</name>
    <dbReference type="NCBI Taxonomy" id="1008807"/>
    <lineage>
        <taxon>Eukaryota</taxon>
        <taxon>Discoba</taxon>
        <taxon>Heterolobosea</taxon>
        <taxon>Tetramitia</taxon>
        <taxon>Eutetramitia</taxon>
        <taxon>Acrasidae</taxon>
        <taxon>Acrasis</taxon>
    </lineage>
</organism>
<dbReference type="InterPro" id="IPR018851">
    <property type="entry name" value="Borealin_N"/>
</dbReference>
<evidence type="ECO:0000313" key="4">
    <source>
        <dbReference type="Proteomes" id="UP001431209"/>
    </source>
</evidence>
<feature type="domain" description="Borealin N-terminal" evidence="2">
    <location>
        <begin position="40"/>
        <end position="94"/>
    </location>
</feature>